<keyword evidence="2" id="KW-1185">Reference proteome</keyword>
<dbReference type="EMBL" id="KC954774">
    <property type="protein sequence ID" value="AIA64592.1"/>
    <property type="molecule type" value="Genomic_DNA"/>
</dbReference>
<dbReference type="KEGG" id="vg:19686813"/>
<sequence length="59" mass="6670">MTDYRGTPLKEGDKVAIYWGYNELQGGIIRQIKGRKAKVEVLGTISKWKDGNCMVKLPD</sequence>
<dbReference type="RefSeq" id="YP_009042299.1">
    <property type="nucleotide sequence ID" value="NC_024354.1"/>
</dbReference>
<accession>A0A060ALU9</accession>
<evidence type="ECO:0000313" key="1">
    <source>
        <dbReference type="EMBL" id="AIA64592.1"/>
    </source>
</evidence>
<dbReference type="InterPro" id="IPR055629">
    <property type="entry name" value="DUF7205"/>
</dbReference>
<dbReference type="Pfam" id="PF23835">
    <property type="entry name" value="DUF7205"/>
    <property type="match status" value="1"/>
</dbReference>
<gene>
    <name evidence="1" type="ORF">CR8_062</name>
</gene>
<evidence type="ECO:0000313" key="2">
    <source>
        <dbReference type="Proteomes" id="UP000026984"/>
    </source>
</evidence>
<dbReference type="GeneID" id="19686813"/>
<reference evidence="1 2" key="1">
    <citation type="submission" date="2013-04" db="EMBL/GenBank/DDBJ databases">
        <title>Complete Genome Sequence of Cronobacter sakazakii Bacteriophage CR8.</title>
        <authorList>
            <person name="Kim Y."/>
            <person name="Shin H."/>
            <person name="Ryu S."/>
        </authorList>
    </citation>
    <scope>NUCLEOTIDE SEQUENCE [LARGE SCALE GENOMIC DNA]</scope>
</reference>
<organism evidence="1 2">
    <name type="scientific">Cronobacter phage CR8</name>
    <dbReference type="NCBI Taxonomy" id="1327934"/>
    <lineage>
        <taxon>Viruses</taxon>
        <taxon>Duplodnaviria</taxon>
        <taxon>Heunggongvirae</taxon>
        <taxon>Uroviricota</taxon>
        <taxon>Caudoviricetes</taxon>
        <taxon>Vequintavirinae</taxon>
        <taxon>Certrevirus</taxon>
        <taxon>Certrevirus CR8</taxon>
    </lineage>
</organism>
<proteinExistence type="predicted"/>
<name>A0A060ALU9_9CAUD</name>
<protein>
    <submittedName>
        <fullName evidence="1">Uncharacterized protein</fullName>
    </submittedName>
</protein>
<dbReference type="Proteomes" id="UP000026984">
    <property type="component" value="Segment"/>
</dbReference>